<feature type="non-terminal residue" evidence="2">
    <location>
        <position position="87"/>
    </location>
</feature>
<feature type="non-terminal residue" evidence="2">
    <location>
        <position position="1"/>
    </location>
</feature>
<gene>
    <name evidence="2" type="ORF">Tci_929766</name>
</gene>
<feature type="compositionally biased region" description="Basic and acidic residues" evidence="1">
    <location>
        <begin position="68"/>
        <end position="79"/>
    </location>
</feature>
<proteinExistence type="predicted"/>
<sequence>TCLLERYVEQPARGRIGCTYAFGSTSAGRRGEISSPLVAQRTVEVMTLMESGELVPDVRGPGLSSERYMYEQRKDRDEEPPLLDDLV</sequence>
<dbReference type="AlphaFoldDB" id="A0A699XDR3"/>
<organism evidence="2">
    <name type="scientific">Tanacetum cinerariifolium</name>
    <name type="common">Dalmatian daisy</name>
    <name type="synonym">Chrysanthemum cinerariifolium</name>
    <dbReference type="NCBI Taxonomy" id="118510"/>
    <lineage>
        <taxon>Eukaryota</taxon>
        <taxon>Viridiplantae</taxon>
        <taxon>Streptophyta</taxon>
        <taxon>Embryophyta</taxon>
        <taxon>Tracheophyta</taxon>
        <taxon>Spermatophyta</taxon>
        <taxon>Magnoliopsida</taxon>
        <taxon>eudicotyledons</taxon>
        <taxon>Gunneridae</taxon>
        <taxon>Pentapetalae</taxon>
        <taxon>asterids</taxon>
        <taxon>campanulids</taxon>
        <taxon>Asterales</taxon>
        <taxon>Asteraceae</taxon>
        <taxon>Asteroideae</taxon>
        <taxon>Anthemideae</taxon>
        <taxon>Anthemidinae</taxon>
        <taxon>Tanacetum</taxon>
    </lineage>
</organism>
<reference evidence="2" key="1">
    <citation type="journal article" date="2019" name="Sci. Rep.">
        <title>Draft genome of Tanacetum cinerariifolium, the natural source of mosquito coil.</title>
        <authorList>
            <person name="Yamashiro T."/>
            <person name="Shiraishi A."/>
            <person name="Satake H."/>
            <person name="Nakayama K."/>
        </authorList>
    </citation>
    <scope>NUCLEOTIDE SEQUENCE</scope>
</reference>
<comment type="caution">
    <text evidence="2">The sequence shown here is derived from an EMBL/GenBank/DDBJ whole genome shotgun (WGS) entry which is preliminary data.</text>
</comment>
<evidence type="ECO:0000256" key="1">
    <source>
        <dbReference type="SAM" id="MobiDB-lite"/>
    </source>
</evidence>
<feature type="region of interest" description="Disordered" evidence="1">
    <location>
        <begin position="56"/>
        <end position="87"/>
    </location>
</feature>
<evidence type="ECO:0000313" key="2">
    <source>
        <dbReference type="EMBL" id="GFD57797.1"/>
    </source>
</evidence>
<dbReference type="EMBL" id="BKCJ011845098">
    <property type="protein sequence ID" value="GFD57797.1"/>
    <property type="molecule type" value="Genomic_DNA"/>
</dbReference>
<protein>
    <submittedName>
        <fullName evidence="2">Uncharacterized protein</fullName>
    </submittedName>
</protein>
<accession>A0A699XDR3</accession>
<name>A0A699XDR3_TANCI</name>